<dbReference type="InterPro" id="IPR035959">
    <property type="entry name" value="RutC-like_sf"/>
</dbReference>
<dbReference type="Gene3D" id="3.30.1330.40">
    <property type="entry name" value="RutC-like"/>
    <property type="match status" value="1"/>
</dbReference>
<comment type="caution">
    <text evidence="2">The sequence shown here is derived from an EMBL/GenBank/DDBJ whole genome shotgun (WGS) entry which is preliminary data.</text>
</comment>
<keyword evidence="3" id="KW-1185">Reference proteome</keyword>
<dbReference type="PANTHER" id="PTHR43194">
    <property type="entry name" value="HYDROLASE ALPHA/BETA FOLD FAMILY"/>
    <property type="match status" value="1"/>
</dbReference>
<evidence type="ECO:0000313" key="2">
    <source>
        <dbReference type="EMBL" id="KJF16298.1"/>
    </source>
</evidence>
<dbReference type="Proteomes" id="UP000032360">
    <property type="component" value="Unassembled WGS sequence"/>
</dbReference>
<name>A0A0D8HED8_9ACTN</name>
<dbReference type="Pfam" id="PF12697">
    <property type="entry name" value="Abhydrolase_6"/>
    <property type="match status" value="1"/>
</dbReference>
<dbReference type="EC" id="3.1.1.24" evidence="2"/>
<sequence length="400" mass="43486">MTSQLDRYSVAGLGRLREFSHAAMSDDLIFVSGTLGTSEDLGLVDGGIGPQTIQCLGNIERILNEVGSSWNDVLKVSVFVADMANFDAMNRSYASFFDQEPPARITIGGVVLALGAAVEIECVARRHRPERVWSAKDIPRRTGFFDNEGESLYYEVIGEGGVPLILSHGAGGNHASWYQQVAEFARDRMVVTWDHRGYGRSSDRAGLSGPEVAARDLLALVKELSIGKADFVGQSMGGWSVVGAALMEPSLFRRLVLADTLGGFITPEIQAAVASSKGFEIQSTDHLGGHPALSLSFTQRFPDRAHLYQCLSAMGSVDGQVMIPRLLAHTHSKEDADSLTMAILCLVGDRDPLFPPRSIRALTDLLPDARITEITGCGHSPYFEDPQAWNFAVRSFLDRQ</sequence>
<dbReference type="SUPFAM" id="SSF55298">
    <property type="entry name" value="YjgF-like"/>
    <property type="match status" value="1"/>
</dbReference>
<proteinExistence type="predicted"/>
<dbReference type="AlphaFoldDB" id="A0A0D8HED8"/>
<reference evidence="2 3" key="1">
    <citation type="submission" date="2015-01" db="EMBL/GenBank/DDBJ databases">
        <title>Draft genome of the acidophilic iron oxidizer Acidithrix ferrooxidans strain Py-F3.</title>
        <authorList>
            <person name="Poehlein A."/>
            <person name="Eisen S."/>
            <person name="Schloemann M."/>
            <person name="Johnson B.D."/>
            <person name="Daniel R."/>
            <person name="Muehling M."/>
        </authorList>
    </citation>
    <scope>NUCLEOTIDE SEQUENCE [LARGE SCALE GENOMIC DNA]</scope>
    <source>
        <strain evidence="2 3">Py-F3</strain>
    </source>
</reference>
<dbReference type="PANTHER" id="PTHR43194:SF2">
    <property type="entry name" value="PEROXISOMAL MEMBRANE PROTEIN LPX1"/>
    <property type="match status" value="1"/>
</dbReference>
<protein>
    <submittedName>
        <fullName evidence="2">3-oxoadipate enol-lactonase 2</fullName>
        <ecNumber evidence="2">3.1.1.24</ecNumber>
    </submittedName>
</protein>
<dbReference type="GO" id="GO:0047570">
    <property type="term" value="F:3-oxoadipate enol-lactonase activity"/>
    <property type="evidence" value="ECO:0007669"/>
    <property type="project" value="UniProtKB-EC"/>
</dbReference>
<dbReference type="STRING" id="1280514.AXFE_28620"/>
<dbReference type="Gene3D" id="3.40.50.1820">
    <property type="entry name" value="alpha/beta hydrolase"/>
    <property type="match status" value="1"/>
</dbReference>
<dbReference type="InterPro" id="IPR006175">
    <property type="entry name" value="YjgF/YER057c/UK114"/>
</dbReference>
<evidence type="ECO:0000313" key="3">
    <source>
        <dbReference type="Proteomes" id="UP000032360"/>
    </source>
</evidence>
<dbReference type="RefSeq" id="WP_160291869.1">
    <property type="nucleotide sequence ID" value="NZ_JXYS01000089.1"/>
</dbReference>
<dbReference type="InterPro" id="IPR029058">
    <property type="entry name" value="AB_hydrolase_fold"/>
</dbReference>
<keyword evidence="2" id="KW-0378">Hydrolase</keyword>
<dbReference type="OrthoDB" id="3396704at2"/>
<dbReference type="PRINTS" id="PR00111">
    <property type="entry name" value="ABHYDROLASE"/>
</dbReference>
<dbReference type="SUPFAM" id="SSF53474">
    <property type="entry name" value="alpha/beta-Hydrolases"/>
    <property type="match status" value="1"/>
</dbReference>
<dbReference type="EMBL" id="JXYS01000089">
    <property type="protein sequence ID" value="KJF16298.1"/>
    <property type="molecule type" value="Genomic_DNA"/>
</dbReference>
<dbReference type="InterPro" id="IPR050228">
    <property type="entry name" value="Carboxylesterase_BioH"/>
</dbReference>
<gene>
    <name evidence="2" type="primary">catD1</name>
    <name evidence="2" type="ORF">AXFE_28620</name>
</gene>
<feature type="domain" description="AB hydrolase-1" evidence="1">
    <location>
        <begin position="164"/>
        <end position="388"/>
    </location>
</feature>
<dbReference type="CDD" id="cd00448">
    <property type="entry name" value="YjgF_YER057c_UK114_family"/>
    <property type="match status" value="1"/>
</dbReference>
<organism evidence="2 3">
    <name type="scientific">Acidithrix ferrooxidans</name>
    <dbReference type="NCBI Taxonomy" id="1280514"/>
    <lineage>
        <taxon>Bacteria</taxon>
        <taxon>Bacillati</taxon>
        <taxon>Actinomycetota</taxon>
        <taxon>Acidimicrobiia</taxon>
        <taxon>Acidimicrobiales</taxon>
        <taxon>Acidimicrobiaceae</taxon>
        <taxon>Acidithrix</taxon>
    </lineage>
</organism>
<dbReference type="InterPro" id="IPR000073">
    <property type="entry name" value="AB_hydrolase_1"/>
</dbReference>
<evidence type="ECO:0000259" key="1">
    <source>
        <dbReference type="Pfam" id="PF12697"/>
    </source>
</evidence>
<accession>A0A0D8HED8</accession>
<dbReference type="Pfam" id="PF01042">
    <property type="entry name" value="Ribonuc_L-PSP"/>
    <property type="match status" value="1"/>
</dbReference>